<evidence type="ECO:0000313" key="2">
    <source>
        <dbReference type="Proteomes" id="UP000067111"/>
    </source>
</evidence>
<evidence type="ECO:0000313" key="1">
    <source>
        <dbReference type="EMBL" id="KWU49285.1"/>
    </source>
</evidence>
<reference evidence="2" key="1">
    <citation type="submission" date="2016-01" db="EMBL/GenBank/DDBJ databases">
        <authorList>
            <person name="Gamez R.M."/>
            <person name="Rodriguez F."/>
            <person name="Bernal J.F."/>
            <person name="Agarwala R."/>
            <person name="Landsman D."/>
            <person name="Marino-Ramirez L."/>
        </authorList>
    </citation>
    <scope>NUCLEOTIDE SEQUENCE [LARGE SCALE GENOMIC DNA]</scope>
    <source>
        <strain evidence="2">Ps006</strain>
    </source>
</reference>
<dbReference type="AlphaFoldDB" id="A0A0X7K0R9"/>
<dbReference type="EMBL" id="LRMR01000029">
    <property type="protein sequence ID" value="KWU49285.1"/>
    <property type="molecule type" value="Genomic_DNA"/>
</dbReference>
<evidence type="ECO:0008006" key="3">
    <source>
        <dbReference type="Google" id="ProtNLM"/>
    </source>
</evidence>
<dbReference type="OrthoDB" id="2987626at2"/>
<sequence length="350" mass="39267">MESIAFPIADAPFILGCPEDLPTTERELAPSAAMARQIQEYLEAGQQPQNLEQYLGTLREVMAHLPSASTGLMTDDPRENQENRDNDFAFGIERHQGDTIALMVKATLNAAIQTGELVQRSGTSLDHSEWSDMMSVVQTILQTIASPRLMPESRVMFQAPKNKVEEDEQDPLRRWVRGHLLFMALCQAMNLCTNLLITAAQDKDLELACAQANRLIQLMNISRITLEFSTDLNSQQYVSQIRPTLMPPIAPPKMSGINWRDHVVMIRSMRRSTEAWSFIEQTYPHLAERMRATLAQVYSAHRGVCEKFVGEENTSLLATEKATNTAGQVLENLKKSRLKYLKTKGCTGTG</sequence>
<dbReference type="Proteomes" id="UP000067111">
    <property type="component" value="Unassembled WGS sequence"/>
</dbReference>
<name>A0A0X7K0R9_9PSED</name>
<protein>
    <recommendedName>
        <fullName evidence="3">3-methyl-L-tyrosine peroxygenase</fullName>
    </recommendedName>
</protein>
<organism evidence="1 2">
    <name type="scientific">Pseudomonas palleroniana</name>
    <dbReference type="NCBI Taxonomy" id="191390"/>
    <lineage>
        <taxon>Bacteria</taxon>
        <taxon>Pseudomonadati</taxon>
        <taxon>Pseudomonadota</taxon>
        <taxon>Gammaproteobacteria</taxon>
        <taxon>Pseudomonadales</taxon>
        <taxon>Pseudomonadaceae</taxon>
        <taxon>Pseudomonas</taxon>
    </lineage>
</organism>
<gene>
    <name evidence="1" type="ORF">AWV77_19800</name>
</gene>
<accession>A0A0X7K0R9</accession>
<dbReference type="RefSeq" id="WP_060755868.1">
    <property type="nucleotide sequence ID" value="NZ_LRMR01000029.1"/>
</dbReference>
<proteinExistence type="predicted"/>
<comment type="caution">
    <text evidence="1">The sequence shown here is derived from an EMBL/GenBank/DDBJ whole genome shotgun (WGS) entry which is preliminary data.</text>
</comment>